<dbReference type="EMBL" id="JACJPW010000065">
    <property type="protein sequence ID" value="MBD2183826.1"/>
    <property type="molecule type" value="Genomic_DNA"/>
</dbReference>
<comment type="caution">
    <text evidence="1">The sequence shown here is derived from an EMBL/GenBank/DDBJ whole genome shotgun (WGS) entry which is preliminary data.</text>
</comment>
<dbReference type="AlphaFoldDB" id="A0A926VH64"/>
<evidence type="ECO:0000313" key="2">
    <source>
        <dbReference type="Proteomes" id="UP000641646"/>
    </source>
</evidence>
<accession>A0A926VH64</accession>
<proteinExistence type="predicted"/>
<reference evidence="1" key="1">
    <citation type="journal article" date="2015" name="ISME J.">
        <title>Draft Genome Sequence of Streptomyces incarnatus NRRL8089, which Produces the Nucleoside Antibiotic Sinefungin.</title>
        <authorList>
            <person name="Oshima K."/>
            <person name="Hattori M."/>
            <person name="Shimizu H."/>
            <person name="Fukuda K."/>
            <person name="Nemoto M."/>
            <person name="Inagaki K."/>
            <person name="Tamura T."/>
        </authorList>
    </citation>
    <scope>NUCLEOTIDE SEQUENCE</scope>
    <source>
        <strain evidence="1">FACHB-1375</strain>
    </source>
</reference>
<organism evidence="1 2">
    <name type="scientific">Aerosakkonema funiforme FACHB-1375</name>
    <dbReference type="NCBI Taxonomy" id="2949571"/>
    <lineage>
        <taxon>Bacteria</taxon>
        <taxon>Bacillati</taxon>
        <taxon>Cyanobacteriota</taxon>
        <taxon>Cyanophyceae</taxon>
        <taxon>Oscillatoriophycideae</taxon>
        <taxon>Aerosakkonematales</taxon>
        <taxon>Aerosakkonemataceae</taxon>
        <taxon>Aerosakkonema</taxon>
    </lineage>
</organism>
<gene>
    <name evidence="1" type="ORF">H6G03_22630</name>
</gene>
<name>A0A926VH64_9CYAN</name>
<protein>
    <submittedName>
        <fullName evidence="1">Uncharacterized protein</fullName>
    </submittedName>
</protein>
<sequence>MMQVILLKASAGGRARESGCETLRARATVANPSDILVNIQYTTKE</sequence>
<dbReference type="RefSeq" id="WP_190468971.1">
    <property type="nucleotide sequence ID" value="NZ_JACJPW010000065.1"/>
</dbReference>
<evidence type="ECO:0000313" key="1">
    <source>
        <dbReference type="EMBL" id="MBD2183826.1"/>
    </source>
</evidence>
<reference evidence="1" key="2">
    <citation type="submission" date="2020-08" db="EMBL/GenBank/DDBJ databases">
        <authorList>
            <person name="Chen M."/>
            <person name="Teng W."/>
            <person name="Zhao L."/>
            <person name="Hu C."/>
            <person name="Zhou Y."/>
            <person name="Han B."/>
            <person name="Song L."/>
            <person name="Shu W."/>
        </authorList>
    </citation>
    <scope>NUCLEOTIDE SEQUENCE</scope>
    <source>
        <strain evidence="1">FACHB-1375</strain>
    </source>
</reference>
<dbReference type="Proteomes" id="UP000641646">
    <property type="component" value="Unassembled WGS sequence"/>
</dbReference>
<keyword evidence="2" id="KW-1185">Reference proteome</keyword>